<proteinExistence type="predicted"/>
<evidence type="ECO:0000313" key="1">
    <source>
        <dbReference type="EMBL" id="KPM09139.1"/>
    </source>
</evidence>
<dbReference type="AlphaFoldDB" id="A0A132AE61"/>
<organism evidence="1 2">
    <name type="scientific">Sarcoptes scabiei</name>
    <name type="common">Itch mite</name>
    <name type="synonym">Acarus scabiei</name>
    <dbReference type="NCBI Taxonomy" id="52283"/>
    <lineage>
        <taxon>Eukaryota</taxon>
        <taxon>Metazoa</taxon>
        <taxon>Ecdysozoa</taxon>
        <taxon>Arthropoda</taxon>
        <taxon>Chelicerata</taxon>
        <taxon>Arachnida</taxon>
        <taxon>Acari</taxon>
        <taxon>Acariformes</taxon>
        <taxon>Sarcoptiformes</taxon>
        <taxon>Astigmata</taxon>
        <taxon>Psoroptidia</taxon>
        <taxon>Sarcoptoidea</taxon>
        <taxon>Sarcoptidae</taxon>
        <taxon>Sarcoptinae</taxon>
        <taxon>Sarcoptes</taxon>
    </lineage>
</organism>
<dbReference type="EMBL" id="JXLN01013166">
    <property type="protein sequence ID" value="KPM09139.1"/>
    <property type="molecule type" value="Genomic_DNA"/>
</dbReference>
<dbReference type="VEuPathDB" id="VectorBase:SSCA001216"/>
<comment type="caution">
    <text evidence="1">The sequence shown here is derived from an EMBL/GenBank/DDBJ whole genome shotgun (WGS) entry which is preliminary data.</text>
</comment>
<protein>
    <submittedName>
        <fullName evidence="1">Uncharacterized protein</fullName>
    </submittedName>
</protein>
<evidence type="ECO:0000313" key="2">
    <source>
        <dbReference type="Proteomes" id="UP000616769"/>
    </source>
</evidence>
<sequence>MTTAIINIDLTVTSSETNRTTTLICFREMISDTITAILTRIIRLAWNVDGFAALSSVACFTITNIGSRHIDTLTFLIASQIIAKLKTFVDVFGASVSTETILTFTSESSSIGVRDA</sequence>
<gene>
    <name evidence="1" type="ORF">QR98_0076720</name>
</gene>
<accession>A0A132AE61</accession>
<name>A0A132AE61_SARSC</name>
<reference evidence="1 2" key="1">
    <citation type="journal article" date="2015" name="Parasit. Vectors">
        <title>Draft genome of the scabies mite.</title>
        <authorList>
            <person name="Rider S.D.Jr."/>
            <person name="Morgan M.S."/>
            <person name="Arlian L.G."/>
        </authorList>
    </citation>
    <scope>NUCLEOTIDE SEQUENCE [LARGE SCALE GENOMIC DNA]</scope>
    <source>
        <strain evidence="1">Arlian Lab</strain>
    </source>
</reference>
<dbReference type="Proteomes" id="UP000616769">
    <property type="component" value="Unassembled WGS sequence"/>
</dbReference>